<evidence type="ECO:0000313" key="2">
    <source>
        <dbReference type="EMBL" id="TFK43838.1"/>
    </source>
</evidence>
<evidence type="ECO:0000313" key="3">
    <source>
        <dbReference type="Proteomes" id="UP000308652"/>
    </source>
</evidence>
<dbReference type="OrthoDB" id="10505595at2759"/>
<proteinExistence type="predicted"/>
<dbReference type="AlphaFoldDB" id="A0A5C3MIU0"/>
<protein>
    <submittedName>
        <fullName evidence="2">Uncharacterized protein</fullName>
    </submittedName>
</protein>
<dbReference type="Proteomes" id="UP000308652">
    <property type="component" value="Unassembled WGS sequence"/>
</dbReference>
<sequence length="137" mass="15466">MACAWERGSGGCLCENVMRFRCDTPNSGPSDFLHHIPSRSLSPDRHTACHRRTPPSPRRPQQRAHPRLRRPRLFPDFGPLILPLASLITHFSSHASPITLPPPFPSFCSRSFYPSSPHHLRQLYTRPPSTSLPPLVC</sequence>
<name>A0A5C3MIU0_9AGAR</name>
<feature type="region of interest" description="Disordered" evidence="1">
    <location>
        <begin position="33"/>
        <end position="70"/>
    </location>
</feature>
<feature type="compositionally biased region" description="Basic residues" evidence="1">
    <location>
        <begin position="60"/>
        <end position="70"/>
    </location>
</feature>
<reference evidence="2 3" key="1">
    <citation type="journal article" date="2019" name="Nat. Ecol. Evol.">
        <title>Megaphylogeny resolves global patterns of mushroom evolution.</title>
        <authorList>
            <person name="Varga T."/>
            <person name="Krizsan K."/>
            <person name="Foldi C."/>
            <person name="Dima B."/>
            <person name="Sanchez-Garcia M."/>
            <person name="Sanchez-Ramirez S."/>
            <person name="Szollosi G.J."/>
            <person name="Szarkandi J.G."/>
            <person name="Papp V."/>
            <person name="Albert L."/>
            <person name="Andreopoulos W."/>
            <person name="Angelini C."/>
            <person name="Antonin V."/>
            <person name="Barry K.W."/>
            <person name="Bougher N.L."/>
            <person name="Buchanan P."/>
            <person name="Buyck B."/>
            <person name="Bense V."/>
            <person name="Catcheside P."/>
            <person name="Chovatia M."/>
            <person name="Cooper J."/>
            <person name="Damon W."/>
            <person name="Desjardin D."/>
            <person name="Finy P."/>
            <person name="Geml J."/>
            <person name="Haridas S."/>
            <person name="Hughes K."/>
            <person name="Justo A."/>
            <person name="Karasinski D."/>
            <person name="Kautmanova I."/>
            <person name="Kiss B."/>
            <person name="Kocsube S."/>
            <person name="Kotiranta H."/>
            <person name="LaButti K.M."/>
            <person name="Lechner B.E."/>
            <person name="Liimatainen K."/>
            <person name="Lipzen A."/>
            <person name="Lukacs Z."/>
            <person name="Mihaltcheva S."/>
            <person name="Morgado L.N."/>
            <person name="Niskanen T."/>
            <person name="Noordeloos M.E."/>
            <person name="Ohm R.A."/>
            <person name="Ortiz-Santana B."/>
            <person name="Ovrebo C."/>
            <person name="Racz N."/>
            <person name="Riley R."/>
            <person name="Savchenko A."/>
            <person name="Shiryaev A."/>
            <person name="Soop K."/>
            <person name="Spirin V."/>
            <person name="Szebenyi C."/>
            <person name="Tomsovsky M."/>
            <person name="Tulloss R.E."/>
            <person name="Uehling J."/>
            <person name="Grigoriev I.V."/>
            <person name="Vagvolgyi C."/>
            <person name="Papp T."/>
            <person name="Martin F.M."/>
            <person name="Miettinen O."/>
            <person name="Hibbett D.S."/>
            <person name="Nagy L.G."/>
        </authorList>
    </citation>
    <scope>NUCLEOTIDE SEQUENCE [LARGE SCALE GENOMIC DNA]</scope>
    <source>
        <strain evidence="2 3">CBS 166.37</strain>
    </source>
</reference>
<keyword evidence="3" id="KW-1185">Reference proteome</keyword>
<gene>
    <name evidence="2" type="ORF">BDQ12DRAFT_197082</name>
</gene>
<organism evidence="2 3">
    <name type="scientific">Crucibulum laeve</name>
    <dbReference type="NCBI Taxonomy" id="68775"/>
    <lineage>
        <taxon>Eukaryota</taxon>
        <taxon>Fungi</taxon>
        <taxon>Dikarya</taxon>
        <taxon>Basidiomycota</taxon>
        <taxon>Agaricomycotina</taxon>
        <taxon>Agaricomycetes</taxon>
        <taxon>Agaricomycetidae</taxon>
        <taxon>Agaricales</taxon>
        <taxon>Agaricineae</taxon>
        <taxon>Nidulariaceae</taxon>
        <taxon>Crucibulum</taxon>
    </lineage>
</organism>
<evidence type="ECO:0000256" key="1">
    <source>
        <dbReference type="SAM" id="MobiDB-lite"/>
    </source>
</evidence>
<dbReference type="EMBL" id="ML213591">
    <property type="protein sequence ID" value="TFK43838.1"/>
    <property type="molecule type" value="Genomic_DNA"/>
</dbReference>
<accession>A0A5C3MIU0</accession>